<dbReference type="EMBL" id="FLUN01000001">
    <property type="protein sequence ID" value="SBV98320.1"/>
    <property type="molecule type" value="Genomic_DNA"/>
</dbReference>
<dbReference type="InterPro" id="IPR050959">
    <property type="entry name" value="MarA-like"/>
</dbReference>
<dbReference type="GO" id="GO:0016747">
    <property type="term" value="F:acyltransferase activity, transferring groups other than amino-acyl groups"/>
    <property type="evidence" value="ECO:0007669"/>
    <property type="project" value="InterPro"/>
</dbReference>
<sequence>MEWIDQLNKAIGYIELHLKEKQDYEEAAKICCCSLSKFQQIFLLSTGVTLSEYVRYRRMTIAAHELINTDIKVLDLALMLDYDSPEAFTRAYQSFHGVPPSVTRKTGVFDEFDRIVFLIQIYGGSAKIGANKIMRIETERLIIRKFTSDDWKDLLEIAISNEKSPFADCDHAWPIDEAGIKGAVEYFSKEHQFWAVEVKDLHKVVCFINFNFMDDEQTLDIGHIIHTDYFGHDYDYEALKALYNYGFLQLGAEKIQAGWALQDKDKLTPLLKLGMKITEIGPADKFRPDPDGKISQFEGCKLIVTKEEWLTNPAK</sequence>
<gene>
    <name evidence="5" type="ORF">KL86CLO1_11026</name>
</gene>
<keyword evidence="1" id="KW-0805">Transcription regulation</keyword>
<name>A0A212JFX1_9FIRM</name>
<dbReference type="Gene3D" id="1.10.10.60">
    <property type="entry name" value="Homeodomain-like"/>
    <property type="match status" value="2"/>
</dbReference>
<reference evidence="5" key="1">
    <citation type="submission" date="2016-04" db="EMBL/GenBank/DDBJ databases">
        <authorList>
            <person name="Evans L.H."/>
            <person name="Alamgir A."/>
            <person name="Owens N."/>
            <person name="Weber N.D."/>
            <person name="Virtaneva K."/>
            <person name="Barbian K."/>
            <person name="Babar A."/>
            <person name="Rosenke K."/>
        </authorList>
    </citation>
    <scope>NUCLEOTIDE SEQUENCE</scope>
    <source>
        <strain evidence="5">86</strain>
    </source>
</reference>
<dbReference type="InterPro" id="IPR000182">
    <property type="entry name" value="GNAT_dom"/>
</dbReference>
<dbReference type="InterPro" id="IPR018060">
    <property type="entry name" value="HTH_AraC"/>
</dbReference>
<protein>
    <recommendedName>
        <fullName evidence="4">HTH araC/xylS-type domain-containing protein</fullName>
    </recommendedName>
</protein>
<dbReference type="SUPFAM" id="SSF46689">
    <property type="entry name" value="Homeodomain-like"/>
    <property type="match status" value="2"/>
</dbReference>
<dbReference type="Pfam" id="PF12833">
    <property type="entry name" value="HTH_18"/>
    <property type="match status" value="1"/>
</dbReference>
<dbReference type="PANTHER" id="PTHR47504:SF5">
    <property type="entry name" value="RIGHT ORIGIN-BINDING PROTEIN"/>
    <property type="match status" value="1"/>
</dbReference>
<dbReference type="SMART" id="SM00342">
    <property type="entry name" value="HTH_ARAC"/>
    <property type="match status" value="1"/>
</dbReference>
<dbReference type="GO" id="GO:0003700">
    <property type="term" value="F:DNA-binding transcription factor activity"/>
    <property type="evidence" value="ECO:0007669"/>
    <property type="project" value="InterPro"/>
</dbReference>
<dbReference type="Pfam" id="PF13302">
    <property type="entry name" value="Acetyltransf_3"/>
    <property type="match status" value="1"/>
</dbReference>
<dbReference type="InterPro" id="IPR016181">
    <property type="entry name" value="Acyl_CoA_acyltransferase"/>
</dbReference>
<evidence type="ECO:0000259" key="4">
    <source>
        <dbReference type="PROSITE" id="PS01124"/>
    </source>
</evidence>
<dbReference type="PROSITE" id="PS01124">
    <property type="entry name" value="HTH_ARAC_FAMILY_2"/>
    <property type="match status" value="1"/>
</dbReference>
<dbReference type="InterPro" id="IPR009057">
    <property type="entry name" value="Homeodomain-like_sf"/>
</dbReference>
<evidence type="ECO:0000256" key="1">
    <source>
        <dbReference type="ARBA" id="ARBA00023015"/>
    </source>
</evidence>
<dbReference type="PANTHER" id="PTHR47504">
    <property type="entry name" value="RIGHT ORIGIN-BINDING PROTEIN"/>
    <property type="match status" value="1"/>
</dbReference>
<dbReference type="SUPFAM" id="SSF55729">
    <property type="entry name" value="Acyl-CoA N-acyltransferases (Nat)"/>
    <property type="match status" value="1"/>
</dbReference>
<dbReference type="Gene3D" id="3.40.630.30">
    <property type="match status" value="1"/>
</dbReference>
<keyword evidence="3" id="KW-0804">Transcription</keyword>
<dbReference type="AlphaFoldDB" id="A0A212JFX1"/>
<evidence type="ECO:0000313" key="5">
    <source>
        <dbReference type="EMBL" id="SBV98320.1"/>
    </source>
</evidence>
<organism evidence="5">
    <name type="scientific">uncultured Eubacteriales bacterium</name>
    <dbReference type="NCBI Taxonomy" id="172733"/>
    <lineage>
        <taxon>Bacteria</taxon>
        <taxon>Bacillati</taxon>
        <taxon>Bacillota</taxon>
        <taxon>Clostridia</taxon>
        <taxon>Eubacteriales</taxon>
        <taxon>environmental samples</taxon>
    </lineage>
</organism>
<accession>A0A212JFX1</accession>
<keyword evidence="2" id="KW-0238">DNA-binding</keyword>
<evidence type="ECO:0000256" key="2">
    <source>
        <dbReference type="ARBA" id="ARBA00023125"/>
    </source>
</evidence>
<feature type="domain" description="HTH araC/xylS-type" evidence="4">
    <location>
        <begin position="8"/>
        <end position="106"/>
    </location>
</feature>
<evidence type="ECO:0000256" key="3">
    <source>
        <dbReference type="ARBA" id="ARBA00023163"/>
    </source>
</evidence>
<dbReference type="GO" id="GO:0043565">
    <property type="term" value="F:sequence-specific DNA binding"/>
    <property type="evidence" value="ECO:0007669"/>
    <property type="project" value="InterPro"/>
</dbReference>
<proteinExistence type="predicted"/>